<organism evidence="3 4">
    <name type="scientific">Rubritalea tangerina</name>
    <dbReference type="NCBI Taxonomy" id="430798"/>
    <lineage>
        <taxon>Bacteria</taxon>
        <taxon>Pseudomonadati</taxon>
        <taxon>Verrucomicrobiota</taxon>
        <taxon>Verrucomicrobiia</taxon>
        <taxon>Verrucomicrobiales</taxon>
        <taxon>Rubritaleaceae</taxon>
        <taxon>Rubritalea</taxon>
    </lineage>
</organism>
<dbReference type="Proteomes" id="UP001597389">
    <property type="component" value="Unassembled WGS sequence"/>
</dbReference>
<accession>A0ABW4ZG12</accession>
<dbReference type="PANTHER" id="PTHR22642:SF2">
    <property type="entry name" value="PROTEIN LONG AFTER FAR-RED 3"/>
    <property type="match status" value="1"/>
</dbReference>
<dbReference type="InterPro" id="IPR011059">
    <property type="entry name" value="Metal-dep_hydrolase_composite"/>
</dbReference>
<sequence length="636" mass="69289">MKIKVTTIALLLGGTLQALSQEADSIYYNGSIITVNDAQPEVEAVAVRGGKIMAVGEKAEVMSKKGEETRMVNLGGKAMLPGFVDSHGHTYMIGLQATTANLLPPPDGTGKDIASLQKLLKGWAEGNKEVVEKIGWIAGFGYDDSQLAEQRHPTREDLDKVSTEFPVLIIHQSGHLGVGNSKALELAGINAETKNPKGGVFRRKEGTNEPNGVCEEYAFFMLIGKLAASFDAQINDTLVVEGARLQASFGYTTAQEGRAVGSGLDAMKRVSQAGKLKIDLVAYPDVLEVKNPQPSMDYEKRYRQGGVKLTIDGSPQGKTAWLTEPYFIPPAGQDKSYVGYAAIDEETTMKAVEKAFANGWQILCHSNGDAASDRYIKAVTAAQKKYPKVQNRPVLIHGQVLREDQVESAKQLGVFLSLFPMHTYYWGDYHRDSVLGPERAPNISPTGWVLERGMMFGSHHDAPVALPNSMRILSATVTRKTRSGKVLGPQHKVDVATALKALTIWPAWQHFEEKQKGSIEVGKLADFVVLSENPLKIDEDKLADIHILETIKEDVTVYKKGEGKVSMASPAMFGITPHEHGKTGFLFGTGDAAYDPLLKLDGYPKMKPFCGDGCFNHGLSVMLNAIENADTFRVVQ</sequence>
<dbReference type="PANTHER" id="PTHR22642">
    <property type="entry name" value="IMIDAZOLONEPROPIONASE"/>
    <property type="match status" value="1"/>
</dbReference>
<keyword evidence="4" id="KW-1185">Reference proteome</keyword>
<dbReference type="Gene3D" id="3.20.20.140">
    <property type="entry name" value="Metal-dependent hydrolases"/>
    <property type="match status" value="1"/>
</dbReference>
<evidence type="ECO:0000313" key="4">
    <source>
        <dbReference type="Proteomes" id="UP001597389"/>
    </source>
</evidence>
<dbReference type="Pfam" id="PF07969">
    <property type="entry name" value="Amidohydro_3"/>
    <property type="match status" value="1"/>
</dbReference>
<evidence type="ECO:0000256" key="1">
    <source>
        <dbReference type="SAM" id="SignalP"/>
    </source>
</evidence>
<dbReference type="Gene3D" id="3.10.310.70">
    <property type="match status" value="1"/>
</dbReference>
<comment type="caution">
    <text evidence="3">The sequence shown here is derived from an EMBL/GenBank/DDBJ whole genome shotgun (WGS) entry which is preliminary data.</text>
</comment>
<reference evidence="4" key="1">
    <citation type="journal article" date="2019" name="Int. J. Syst. Evol. Microbiol.">
        <title>The Global Catalogue of Microorganisms (GCM) 10K type strain sequencing project: providing services to taxonomists for standard genome sequencing and annotation.</title>
        <authorList>
            <consortium name="The Broad Institute Genomics Platform"/>
            <consortium name="The Broad Institute Genome Sequencing Center for Infectious Disease"/>
            <person name="Wu L."/>
            <person name="Ma J."/>
        </authorList>
    </citation>
    <scope>NUCLEOTIDE SEQUENCE [LARGE SCALE GENOMIC DNA]</scope>
    <source>
        <strain evidence="4">CCUG 57942</strain>
    </source>
</reference>
<dbReference type="InterPro" id="IPR033932">
    <property type="entry name" value="YtcJ-like"/>
</dbReference>
<dbReference type="Gene3D" id="2.30.40.10">
    <property type="entry name" value="Urease, subunit C, domain 1"/>
    <property type="match status" value="1"/>
</dbReference>
<evidence type="ECO:0000313" key="3">
    <source>
        <dbReference type="EMBL" id="MFD2160615.1"/>
    </source>
</evidence>
<dbReference type="SUPFAM" id="SSF51556">
    <property type="entry name" value="Metallo-dependent hydrolases"/>
    <property type="match status" value="1"/>
</dbReference>
<dbReference type="RefSeq" id="WP_377087802.1">
    <property type="nucleotide sequence ID" value="NZ_JBHSJL010000014.1"/>
</dbReference>
<feature type="signal peptide" evidence="1">
    <location>
        <begin position="1"/>
        <end position="20"/>
    </location>
</feature>
<keyword evidence="3" id="KW-0378">Hydrolase</keyword>
<dbReference type="EMBL" id="JBHUJB010000083">
    <property type="protein sequence ID" value="MFD2160615.1"/>
    <property type="molecule type" value="Genomic_DNA"/>
</dbReference>
<dbReference type="InterPro" id="IPR013108">
    <property type="entry name" value="Amidohydro_3"/>
</dbReference>
<feature type="chain" id="PRO_5046636948" evidence="1">
    <location>
        <begin position="21"/>
        <end position="636"/>
    </location>
</feature>
<proteinExistence type="predicted"/>
<protein>
    <submittedName>
        <fullName evidence="3">Amidohydrolase</fullName>
        <ecNumber evidence="3">3.5.-.-</ecNumber>
    </submittedName>
</protein>
<dbReference type="EC" id="3.5.-.-" evidence="3"/>
<gene>
    <name evidence="3" type="ORF">ACFSW8_17045</name>
</gene>
<dbReference type="SUPFAM" id="SSF51338">
    <property type="entry name" value="Composite domain of metallo-dependent hydrolases"/>
    <property type="match status" value="1"/>
</dbReference>
<feature type="domain" description="Amidohydrolase 3" evidence="2">
    <location>
        <begin position="71"/>
        <end position="558"/>
    </location>
</feature>
<dbReference type="InterPro" id="IPR032466">
    <property type="entry name" value="Metal_Hydrolase"/>
</dbReference>
<keyword evidence="1" id="KW-0732">Signal</keyword>
<dbReference type="CDD" id="cd01300">
    <property type="entry name" value="YtcJ_like"/>
    <property type="match status" value="1"/>
</dbReference>
<evidence type="ECO:0000259" key="2">
    <source>
        <dbReference type="Pfam" id="PF07969"/>
    </source>
</evidence>
<dbReference type="GO" id="GO:0016787">
    <property type="term" value="F:hydrolase activity"/>
    <property type="evidence" value="ECO:0007669"/>
    <property type="project" value="UniProtKB-KW"/>
</dbReference>
<name>A0ABW4ZG12_9BACT</name>